<name>A0AAV5J271_9ROSI</name>
<keyword evidence="3" id="KW-0723">Serine/threonine-protein kinase</keyword>
<evidence type="ECO:0000256" key="9">
    <source>
        <dbReference type="ARBA" id="ARBA00022737"/>
    </source>
</evidence>
<evidence type="ECO:0000256" key="20">
    <source>
        <dbReference type="SAM" id="Phobius"/>
    </source>
</evidence>
<keyword evidence="12" id="KW-0067">ATP-binding</keyword>
<evidence type="ECO:0000256" key="19">
    <source>
        <dbReference type="SAM" id="MobiDB-lite"/>
    </source>
</evidence>
<keyword evidence="11" id="KW-0418">Kinase</keyword>
<dbReference type="SUPFAM" id="SSF52058">
    <property type="entry name" value="L domain-like"/>
    <property type="match status" value="1"/>
</dbReference>
<evidence type="ECO:0000256" key="6">
    <source>
        <dbReference type="ARBA" id="ARBA00022679"/>
    </source>
</evidence>
<dbReference type="InterPro" id="IPR011009">
    <property type="entry name" value="Kinase-like_dom_sf"/>
</dbReference>
<dbReference type="InterPro" id="IPR055414">
    <property type="entry name" value="LRR_R13L4/SHOC2-like"/>
</dbReference>
<dbReference type="SUPFAM" id="SSF56112">
    <property type="entry name" value="Protein kinase-like (PK-like)"/>
    <property type="match status" value="1"/>
</dbReference>
<evidence type="ECO:0000313" key="23">
    <source>
        <dbReference type="Proteomes" id="UP001054252"/>
    </source>
</evidence>
<evidence type="ECO:0000256" key="7">
    <source>
        <dbReference type="ARBA" id="ARBA00022692"/>
    </source>
</evidence>
<dbReference type="Gene3D" id="3.80.10.10">
    <property type="entry name" value="Ribonuclease Inhibitor"/>
    <property type="match status" value="3"/>
</dbReference>
<evidence type="ECO:0000256" key="1">
    <source>
        <dbReference type="ARBA" id="ARBA00004479"/>
    </source>
</evidence>
<dbReference type="FunFam" id="3.80.10.10:FF:000095">
    <property type="entry name" value="LRR receptor-like serine/threonine-protein kinase GSO1"/>
    <property type="match status" value="2"/>
</dbReference>
<sequence length="1004" mass="110922">MAFYIRISMELLTWVTLFFCATICIGTSSTLVVGATLEAEALRKSGWWNASLNNVADHCSWPGITGNSAGSIIEINPPDFSVGEKFRKMNFSCFSNIVRLDLSCQELYGIIPPQIGDLIRLEHLNLSNNHLTGTLPSSLGNLTQLRVLDIFFNYMDSISLKFGNLKSLISLNLTANNPNASVAPIIGLLTNLSHLELASNPFHSSIPPEIWNLKNLVALDMSDCNLIGPISSNISHLTNLVSLTLANNQINGSIPSEMGNLKSLVSLNLFSNLLVDLVPSSLGQLNSLTFLRLSLNSFSGCIPPEFGKLTNLTYLSISGCQLGCPLPPTLGHLRNLRYLNLYNNQTNGSIPPEFGNLTNLIYLIIRGCQLVGPLPPTLGHLKILRYLLLGGNSLGRTIPSSLGLLSNLSHLDLLGNSFEGSIPPNIGNLLNLELLVLGGNNLTGQIPSSLSRLSNLKILNLRLNYLQGSISYAIGNMTNLEYLDLRATHFSGSIPSTLLHLTNLDYLDLDSNLLEGSIPIEIGHLKLLQYLDLSQNRLSGPIPTQLANCSSLREVSLSHNFISGEIPSQLGDLLWLRTLNLSYNNLSGQIPNNLHYFPNSSFIGNKGLERHLTSPSNKVLRYIEIILPITIFLALVSLALLLLFQRINEYQSSVAYSSPTENGDVFSIWNFDGKAAYEDIIAATEDFDIRYCIGTDGYGSVYRAQLPNGKVVALKKLHRREAEEPAFDKSFRNEVKMLTEIRHRNIIKLHGFCLHRRCMFLIYEYMERGSLFCVLRDDAEAVELDWIKRVNIIKNTVHALSYLHHDCIPPILHRDISTNNILLNLELEAFVSDFGNARLLDPDSSNRTILASTYGYIAPELAYAIVVTEKCDVYSFGVVALEVLMGRHLGELLTLLSKPYSLPNVMLNDVLDTRLPPPRSTTITQSIVVAVMLALACLRAKPASRPTMKYVSQQFVACQRQLSKPFPTISLLELVSTDLGMENGREPHSEVSCHPNKFLGSSSN</sequence>
<evidence type="ECO:0000256" key="16">
    <source>
        <dbReference type="ARBA" id="ARBA00023180"/>
    </source>
</evidence>
<keyword evidence="7 20" id="KW-0812">Transmembrane</keyword>
<dbReference type="GO" id="GO:0016020">
    <property type="term" value="C:membrane"/>
    <property type="evidence" value="ECO:0007669"/>
    <property type="project" value="UniProtKB-SubCell"/>
</dbReference>
<dbReference type="PROSITE" id="PS00109">
    <property type="entry name" value="PROTEIN_KINASE_TYR"/>
    <property type="match status" value="1"/>
</dbReference>
<dbReference type="Pfam" id="PF13855">
    <property type="entry name" value="LRR_8"/>
    <property type="match status" value="1"/>
</dbReference>
<accession>A0AAV5J271</accession>
<keyword evidence="15" id="KW-0675">Receptor</keyword>
<feature type="transmembrane region" description="Helical" evidence="20">
    <location>
        <begin position="625"/>
        <end position="644"/>
    </location>
</feature>
<evidence type="ECO:0000256" key="17">
    <source>
        <dbReference type="ARBA" id="ARBA00047899"/>
    </source>
</evidence>
<dbReference type="FunFam" id="3.30.200.20:FF:000309">
    <property type="entry name" value="Leucine-rich repeat receptor protein kinase MSP1"/>
    <property type="match status" value="1"/>
</dbReference>
<dbReference type="Gene3D" id="1.10.510.10">
    <property type="entry name" value="Transferase(Phosphotransferase) domain 1"/>
    <property type="match status" value="1"/>
</dbReference>
<dbReference type="InterPro" id="IPR032675">
    <property type="entry name" value="LRR_dom_sf"/>
</dbReference>
<keyword evidence="6" id="KW-0808">Transferase</keyword>
<evidence type="ECO:0000256" key="10">
    <source>
        <dbReference type="ARBA" id="ARBA00022741"/>
    </source>
</evidence>
<dbReference type="Pfam" id="PF23598">
    <property type="entry name" value="LRR_14"/>
    <property type="match status" value="1"/>
</dbReference>
<dbReference type="InterPro" id="IPR051716">
    <property type="entry name" value="Plant_RL_S/T_kinase"/>
</dbReference>
<dbReference type="Pfam" id="PF00069">
    <property type="entry name" value="Pkinase"/>
    <property type="match status" value="1"/>
</dbReference>
<comment type="caution">
    <text evidence="22">The sequence shown here is derived from an EMBL/GenBank/DDBJ whole genome shotgun (WGS) entry which is preliminary data.</text>
</comment>
<keyword evidence="5" id="KW-0433">Leucine-rich repeat</keyword>
<keyword evidence="13 20" id="KW-1133">Transmembrane helix</keyword>
<evidence type="ECO:0000256" key="3">
    <source>
        <dbReference type="ARBA" id="ARBA00022527"/>
    </source>
</evidence>
<evidence type="ECO:0000256" key="4">
    <source>
        <dbReference type="ARBA" id="ARBA00022553"/>
    </source>
</evidence>
<dbReference type="PANTHER" id="PTHR48053">
    <property type="entry name" value="LEUCINE RICH REPEAT FAMILY PROTEIN, EXPRESSED"/>
    <property type="match status" value="1"/>
</dbReference>
<keyword evidence="16" id="KW-0325">Glycoprotein</keyword>
<dbReference type="PROSITE" id="PS50011">
    <property type="entry name" value="PROTEIN_KINASE_DOM"/>
    <property type="match status" value="1"/>
</dbReference>
<evidence type="ECO:0000313" key="22">
    <source>
        <dbReference type="EMBL" id="GKV08689.1"/>
    </source>
</evidence>
<evidence type="ECO:0000256" key="5">
    <source>
        <dbReference type="ARBA" id="ARBA00022614"/>
    </source>
</evidence>
<dbReference type="Proteomes" id="UP001054252">
    <property type="component" value="Unassembled WGS sequence"/>
</dbReference>
<evidence type="ECO:0000256" key="11">
    <source>
        <dbReference type="ARBA" id="ARBA00022777"/>
    </source>
</evidence>
<evidence type="ECO:0000256" key="18">
    <source>
        <dbReference type="ARBA" id="ARBA00048679"/>
    </source>
</evidence>
<evidence type="ECO:0000259" key="21">
    <source>
        <dbReference type="PROSITE" id="PS50011"/>
    </source>
</evidence>
<feature type="region of interest" description="Disordered" evidence="19">
    <location>
        <begin position="983"/>
        <end position="1004"/>
    </location>
</feature>
<evidence type="ECO:0000256" key="12">
    <source>
        <dbReference type="ARBA" id="ARBA00022840"/>
    </source>
</evidence>
<dbReference type="AlphaFoldDB" id="A0AAV5J271"/>
<dbReference type="GO" id="GO:0004674">
    <property type="term" value="F:protein serine/threonine kinase activity"/>
    <property type="evidence" value="ECO:0007669"/>
    <property type="project" value="UniProtKB-KW"/>
</dbReference>
<dbReference type="Pfam" id="PF00560">
    <property type="entry name" value="LRR_1"/>
    <property type="match status" value="8"/>
</dbReference>
<keyword evidence="23" id="KW-1185">Reference proteome</keyword>
<dbReference type="InterPro" id="IPR003591">
    <property type="entry name" value="Leu-rich_rpt_typical-subtyp"/>
</dbReference>
<gene>
    <name evidence="22" type="ORF">SLEP1_g20287</name>
</gene>
<dbReference type="SUPFAM" id="SSF52047">
    <property type="entry name" value="RNI-like"/>
    <property type="match status" value="1"/>
</dbReference>
<reference evidence="22 23" key="1">
    <citation type="journal article" date="2021" name="Commun. Biol.">
        <title>The genome of Shorea leprosula (Dipterocarpaceae) highlights the ecological relevance of drought in aseasonal tropical rainforests.</title>
        <authorList>
            <person name="Ng K.K.S."/>
            <person name="Kobayashi M.J."/>
            <person name="Fawcett J.A."/>
            <person name="Hatakeyama M."/>
            <person name="Paape T."/>
            <person name="Ng C.H."/>
            <person name="Ang C.C."/>
            <person name="Tnah L.H."/>
            <person name="Lee C.T."/>
            <person name="Nishiyama T."/>
            <person name="Sese J."/>
            <person name="O'Brien M.J."/>
            <person name="Copetti D."/>
            <person name="Mohd Noor M.I."/>
            <person name="Ong R.C."/>
            <person name="Putra M."/>
            <person name="Sireger I.Z."/>
            <person name="Indrioko S."/>
            <person name="Kosugi Y."/>
            <person name="Izuno A."/>
            <person name="Isagi Y."/>
            <person name="Lee S.L."/>
            <person name="Shimizu K.K."/>
        </authorList>
    </citation>
    <scope>NUCLEOTIDE SEQUENCE [LARGE SCALE GENOMIC DNA]</scope>
    <source>
        <strain evidence="22">214</strain>
    </source>
</reference>
<dbReference type="Gene3D" id="3.30.200.20">
    <property type="entry name" value="Phosphorylase Kinase, domain 1"/>
    <property type="match status" value="1"/>
</dbReference>
<comment type="catalytic activity">
    <reaction evidence="17">
        <text>L-threonyl-[protein] + ATP = O-phospho-L-threonyl-[protein] + ADP + H(+)</text>
        <dbReference type="Rhea" id="RHEA:46608"/>
        <dbReference type="Rhea" id="RHEA-COMP:11060"/>
        <dbReference type="Rhea" id="RHEA-COMP:11605"/>
        <dbReference type="ChEBI" id="CHEBI:15378"/>
        <dbReference type="ChEBI" id="CHEBI:30013"/>
        <dbReference type="ChEBI" id="CHEBI:30616"/>
        <dbReference type="ChEBI" id="CHEBI:61977"/>
        <dbReference type="ChEBI" id="CHEBI:456216"/>
        <dbReference type="EC" id="2.7.11.1"/>
    </reaction>
</comment>
<dbReference type="EMBL" id="BPVZ01000029">
    <property type="protein sequence ID" value="GKV08689.1"/>
    <property type="molecule type" value="Genomic_DNA"/>
</dbReference>
<organism evidence="22 23">
    <name type="scientific">Rubroshorea leprosula</name>
    <dbReference type="NCBI Taxonomy" id="152421"/>
    <lineage>
        <taxon>Eukaryota</taxon>
        <taxon>Viridiplantae</taxon>
        <taxon>Streptophyta</taxon>
        <taxon>Embryophyta</taxon>
        <taxon>Tracheophyta</taxon>
        <taxon>Spermatophyta</taxon>
        <taxon>Magnoliopsida</taxon>
        <taxon>eudicotyledons</taxon>
        <taxon>Gunneridae</taxon>
        <taxon>Pentapetalae</taxon>
        <taxon>rosids</taxon>
        <taxon>malvids</taxon>
        <taxon>Malvales</taxon>
        <taxon>Dipterocarpaceae</taxon>
        <taxon>Rubroshorea</taxon>
    </lineage>
</organism>
<evidence type="ECO:0000256" key="8">
    <source>
        <dbReference type="ARBA" id="ARBA00022729"/>
    </source>
</evidence>
<keyword evidence="10" id="KW-0547">Nucleotide-binding</keyword>
<keyword evidence="14 20" id="KW-0472">Membrane</keyword>
<protein>
    <recommendedName>
        <fullName evidence="2">non-specific serine/threonine protein kinase</fullName>
        <ecNumber evidence="2">2.7.11.1</ecNumber>
    </recommendedName>
</protein>
<evidence type="ECO:0000256" key="13">
    <source>
        <dbReference type="ARBA" id="ARBA00022989"/>
    </source>
</evidence>
<dbReference type="PANTHER" id="PTHR48053:SF126">
    <property type="entry name" value="MDIS1-INTERACTING RECEPTOR LIKE KINASE 2-LIKE ISOFORM X1"/>
    <property type="match status" value="1"/>
</dbReference>
<dbReference type="GO" id="GO:0005524">
    <property type="term" value="F:ATP binding"/>
    <property type="evidence" value="ECO:0007669"/>
    <property type="project" value="UniProtKB-KW"/>
</dbReference>
<dbReference type="InterPro" id="IPR008266">
    <property type="entry name" value="Tyr_kinase_AS"/>
</dbReference>
<dbReference type="EC" id="2.7.11.1" evidence="2"/>
<proteinExistence type="predicted"/>
<keyword evidence="8" id="KW-0732">Signal</keyword>
<dbReference type="InterPro" id="IPR001611">
    <property type="entry name" value="Leu-rich_rpt"/>
</dbReference>
<evidence type="ECO:0000256" key="2">
    <source>
        <dbReference type="ARBA" id="ARBA00012513"/>
    </source>
</evidence>
<dbReference type="SMART" id="SM00369">
    <property type="entry name" value="LRR_TYP"/>
    <property type="match status" value="9"/>
</dbReference>
<feature type="domain" description="Protein kinase" evidence="21">
    <location>
        <begin position="687"/>
        <end position="956"/>
    </location>
</feature>
<comment type="subcellular location">
    <subcellularLocation>
        <location evidence="1">Membrane</location>
        <topology evidence="1">Single-pass type I membrane protein</topology>
    </subcellularLocation>
</comment>
<dbReference type="FunFam" id="1.10.510.10:FF:000445">
    <property type="entry name" value="MDIS1-interacting receptor like kinase 2"/>
    <property type="match status" value="1"/>
</dbReference>
<keyword evidence="4" id="KW-0597">Phosphoprotein</keyword>
<comment type="catalytic activity">
    <reaction evidence="18">
        <text>L-seryl-[protein] + ATP = O-phospho-L-seryl-[protein] + ADP + H(+)</text>
        <dbReference type="Rhea" id="RHEA:17989"/>
        <dbReference type="Rhea" id="RHEA-COMP:9863"/>
        <dbReference type="Rhea" id="RHEA-COMP:11604"/>
        <dbReference type="ChEBI" id="CHEBI:15378"/>
        <dbReference type="ChEBI" id="CHEBI:29999"/>
        <dbReference type="ChEBI" id="CHEBI:30616"/>
        <dbReference type="ChEBI" id="CHEBI:83421"/>
        <dbReference type="ChEBI" id="CHEBI:456216"/>
        <dbReference type="EC" id="2.7.11.1"/>
    </reaction>
</comment>
<evidence type="ECO:0000256" key="14">
    <source>
        <dbReference type="ARBA" id="ARBA00023136"/>
    </source>
</evidence>
<keyword evidence="9" id="KW-0677">Repeat</keyword>
<evidence type="ECO:0000256" key="15">
    <source>
        <dbReference type="ARBA" id="ARBA00023170"/>
    </source>
</evidence>
<dbReference type="InterPro" id="IPR000719">
    <property type="entry name" value="Prot_kinase_dom"/>
</dbReference>